<accession>A0A1M6MGI2</accession>
<keyword evidence="1" id="KW-0472">Membrane</keyword>
<keyword evidence="1" id="KW-1133">Transmembrane helix</keyword>
<gene>
    <name evidence="2" type="ORF">SAMN02744037_00930</name>
</gene>
<keyword evidence="1" id="KW-0812">Transmembrane</keyword>
<evidence type="ECO:0000256" key="1">
    <source>
        <dbReference type="SAM" id="Phobius"/>
    </source>
</evidence>
<evidence type="ECO:0000313" key="2">
    <source>
        <dbReference type="EMBL" id="SHJ82443.1"/>
    </source>
</evidence>
<dbReference type="AlphaFoldDB" id="A0A1M6MGI2"/>
<evidence type="ECO:0000313" key="3">
    <source>
        <dbReference type="Proteomes" id="UP000242497"/>
    </source>
</evidence>
<protein>
    <submittedName>
        <fullName evidence="2">Uncharacterized protein</fullName>
    </submittedName>
</protein>
<dbReference type="EMBL" id="FRAE01000015">
    <property type="protein sequence ID" value="SHJ82443.1"/>
    <property type="molecule type" value="Genomic_DNA"/>
</dbReference>
<dbReference type="Proteomes" id="UP000242497">
    <property type="component" value="Unassembled WGS sequence"/>
</dbReference>
<feature type="transmembrane region" description="Helical" evidence="1">
    <location>
        <begin position="6"/>
        <end position="28"/>
    </location>
</feature>
<sequence>MVLLFQGINLVILFLVLIIPSVGTYYFIKYLRNKEDNKDEILARVILLEKRVKELEDYISDSE</sequence>
<dbReference type="OrthoDB" id="1757381at2"/>
<proteinExistence type="predicted"/>
<name>A0A1M6MGI2_9FIRM</name>
<keyword evidence="3" id="KW-1185">Reference proteome</keyword>
<dbReference type="STRING" id="1123349.SAMN02744037_00930"/>
<dbReference type="RefSeq" id="WP_072887734.1">
    <property type="nucleotide sequence ID" value="NZ_FRAE01000015.1"/>
</dbReference>
<organism evidence="2 3">
    <name type="scientific">Tepidibacter formicigenes DSM 15518</name>
    <dbReference type="NCBI Taxonomy" id="1123349"/>
    <lineage>
        <taxon>Bacteria</taxon>
        <taxon>Bacillati</taxon>
        <taxon>Bacillota</taxon>
        <taxon>Clostridia</taxon>
        <taxon>Peptostreptococcales</taxon>
        <taxon>Peptostreptococcaceae</taxon>
        <taxon>Tepidibacter</taxon>
    </lineage>
</organism>
<reference evidence="3" key="1">
    <citation type="submission" date="2016-11" db="EMBL/GenBank/DDBJ databases">
        <authorList>
            <person name="Varghese N."/>
            <person name="Submissions S."/>
        </authorList>
    </citation>
    <scope>NUCLEOTIDE SEQUENCE [LARGE SCALE GENOMIC DNA]</scope>
    <source>
        <strain evidence="3">DSM 15518</strain>
    </source>
</reference>